<accession>A0A183DGH4</accession>
<evidence type="ECO:0000313" key="2">
    <source>
        <dbReference type="EMBL" id="VDK59771.1"/>
    </source>
</evidence>
<protein>
    <submittedName>
        <fullName evidence="4">DUF393 domain-containing protein</fullName>
    </submittedName>
</protein>
<evidence type="ECO:0000313" key="4">
    <source>
        <dbReference type="WBParaSite" id="GPUH_0000782401-mRNA-1"/>
    </source>
</evidence>
<evidence type="ECO:0000313" key="3">
    <source>
        <dbReference type="Proteomes" id="UP000271098"/>
    </source>
</evidence>
<name>A0A183DGH4_9BILA</name>
<evidence type="ECO:0000256" key="1">
    <source>
        <dbReference type="SAM" id="Phobius"/>
    </source>
</evidence>
<proteinExistence type="predicted"/>
<dbReference type="Proteomes" id="UP000271098">
    <property type="component" value="Unassembled WGS sequence"/>
</dbReference>
<reference evidence="2 3" key="2">
    <citation type="submission" date="2018-11" db="EMBL/GenBank/DDBJ databases">
        <authorList>
            <consortium name="Pathogen Informatics"/>
        </authorList>
    </citation>
    <scope>NUCLEOTIDE SEQUENCE [LARGE SCALE GENOMIC DNA]</scope>
</reference>
<gene>
    <name evidence="2" type="ORF">GPUH_LOCUS7815</name>
</gene>
<organism evidence="4">
    <name type="scientific">Gongylonema pulchrum</name>
    <dbReference type="NCBI Taxonomy" id="637853"/>
    <lineage>
        <taxon>Eukaryota</taxon>
        <taxon>Metazoa</taxon>
        <taxon>Ecdysozoa</taxon>
        <taxon>Nematoda</taxon>
        <taxon>Chromadorea</taxon>
        <taxon>Rhabditida</taxon>
        <taxon>Spirurina</taxon>
        <taxon>Spiruromorpha</taxon>
        <taxon>Spiruroidea</taxon>
        <taxon>Gongylonematidae</taxon>
        <taxon>Gongylonema</taxon>
    </lineage>
</organism>
<reference evidence="4" key="1">
    <citation type="submission" date="2016-06" db="UniProtKB">
        <authorList>
            <consortium name="WormBaseParasite"/>
        </authorList>
    </citation>
    <scope>IDENTIFICATION</scope>
</reference>
<keyword evidence="1" id="KW-1133">Transmembrane helix</keyword>
<dbReference type="AlphaFoldDB" id="A0A183DGH4"/>
<keyword evidence="3" id="KW-1185">Reference proteome</keyword>
<dbReference type="OrthoDB" id="5835829at2759"/>
<keyword evidence="1" id="KW-0812">Transmembrane</keyword>
<keyword evidence="1" id="KW-0472">Membrane</keyword>
<dbReference type="WBParaSite" id="GPUH_0000782401-mRNA-1">
    <property type="protein sequence ID" value="GPUH_0000782401-mRNA-1"/>
    <property type="gene ID" value="GPUH_0000782401"/>
</dbReference>
<feature type="transmembrane region" description="Helical" evidence="1">
    <location>
        <begin position="50"/>
        <end position="69"/>
    </location>
</feature>
<dbReference type="EMBL" id="UYRT01021175">
    <property type="protein sequence ID" value="VDK59771.1"/>
    <property type="molecule type" value="Genomic_DNA"/>
</dbReference>
<sequence>MAKLITTKPFSAAERLVKYIEFVANNNGMLPELQIEGRKLNFIVYHNLDIFLPFTILTLLLPFAILKVVRIVLRNFGDKVYLYVLNKVKRE</sequence>